<protein>
    <submittedName>
        <fullName evidence="1">Unannotated protein</fullName>
    </submittedName>
</protein>
<proteinExistence type="predicted"/>
<name>A0A6J6JXM3_9ZZZZ</name>
<reference evidence="1" key="1">
    <citation type="submission" date="2020-05" db="EMBL/GenBank/DDBJ databases">
        <authorList>
            <person name="Chiriac C."/>
            <person name="Salcher M."/>
            <person name="Ghai R."/>
            <person name="Kavagutti S V."/>
        </authorList>
    </citation>
    <scope>NUCLEOTIDE SEQUENCE</scope>
</reference>
<gene>
    <name evidence="1" type="ORF">UFOPK2166_00223</name>
</gene>
<accession>A0A6J6JXM3</accession>
<sequence>MVNERFHRLVNSCAWRRRHFLILNSVVATGHPIENLANDAHRLADFGKTNGVAIERVAVAADDDIKLQFGILHVRHVAAQVPRNAGAAQDWASGAECNCFVARDYTNTLQALAPDGLIGHQDVVLAQTIGQHIENFEHVVAPTRRHVGGYSARANEVVVHAQAGHFLEEAQHDLSLAPSVQHHRYGANVHAVGCHKQQVAAHAVEFGHEHANPYGTLGDFAVDAQQLFGGHGKNKFAVQWRQIIHARDVGATLHERERLARFFHAGVQVANDWLTTQHCLALQFQHQAQHAVRAWVLRAHVDDHRLVFARVCSDVCQQRGVGLAHAQHCTNFAQHFLRGQFAS</sequence>
<evidence type="ECO:0000313" key="1">
    <source>
        <dbReference type="EMBL" id="CAB4641258.1"/>
    </source>
</evidence>
<organism evidence="1">
    <name type="scientific">freshwater metagenome</name>
    <dbReference type="NCBI Taxonomy" id="449393"/>
    <lineage>
        <taxon>unclassified sequences</taxon>
        <taxon>metagenomes</taxon>
        <taxon>ecological metagenomes</taxon>
    </lineage>
</organism>
<dbReference type="EMBL" id="CAEZWB010000015">
    <property type="protein sequence ID" value="CAB4641258.1"/>
    <property type="molecule type" value="Genomic_DNA"/>
</dbReference>
<dbReference type="AlphaFoldDB" id="A0A6J6JXM3"/>